<protein>
    <recommendedName>
        <fullName evidence="5">Succinylglutamate desuccinylase/Aspartoacylase catalytic domain-containing protein</fullName>
    </recommendedName>
</protein>
<evidence type="ECO:0000256" key="4">
    <source>
        <dbReference type="ARBA" id="ARBA00022833"/>
    </source>
</evidence>
<dbReference type="GO" id="GO:0016788">
    <property type="term" value="F:hydrolase activity, acting on ester bonds"/>
    <property type="evidence" value="ECO:0007669"/>
    <property type="project" value="InterPro"/>
</dbReference>
<dbReference type="STRING" id="1302687.SAMN05444267_1002118"/>
<keyword evidence="4" id="KW-0862">Zinc</keyword>
<evidence type="ECO:0000313" key="7">
    <source>
        <dbReference type="Proteomes" id="UP000184364"/>
    </source>
</evidence>
<dbReference type="Proteomes" id="UP000184364">
    <property type="component" value="Unassembled WGS sequence"/>
</dbReference>
<evidence type="ECO:0000256" key="2">
    <source>
        <dbReference type="ARBA" id="ARBA00022723"/>
    </source>
</evidence>
<dbReference type="EMBL" id="FRAV01000002">
    <property type="protein sequence ID" value="SHK24734.1"/>
    <property type="molecule type" value="Genomic_DNA"/>
</dbReference>
<accession>A0A1M6QX11</accession>
<sequence length="349" mass="38877">MKFISKMAFLCGIGWGVMMHSQTVNQLINEKGAFRKDTIFIIKSDLKETYLPVTIIKGKEKGPVFSIVAGVHGYEYPPIIAVQELLKEIKQENVKGTLIIVPIANVEAFQKRTPFINPLDQKNLNTAFPGSANGTVTDQIANIITKEIISNSTIFLDIHGGDANEDLLPFVCYYNRKDIPENTKLAHDLSAQSQINYIVSYPYNITQAEPAKYAFKQATQQGVTALSIEAGKLGTVQKENVEMIKNAVYNMLEYSGNYVKSKAKIKNNNKPILLNQQDYIKVPVEGIFYSDFKSGDPVKKNQVVGFITDEFGKKKEDIISNSDGIILYKVGTPPVNKGETLFCIGYTQQ</sequence>
<dbReference type="PIRSF" id="PIRSF039012">
    <property type="entry name" value="ASP"/>
    <property type="match status" value="1"/>
</dbReference>
<proteinExistence type="predicted"/>
<dbReference type="InterPro" id="IPR043795">
    <property type="entry name" value="N-alpha-Ac-DABA-like"/>
</dbReference>
<keyword evidence="2" id="KW-0479">Metal-binding</keyword>
<evidence type="ECO:0000313" key="6">
    <source>
        <dbReference type="EMBL" id="SHK24734.1"/>
    </source>
</evidence>
<dbReference type="AlphaFoldDB" id="A0A1M6QX11"/>
<comment type="cofactor">
    <cofactor evidence="1">
        <name>Zn(2+)</name>
        <dbReference type="ChEBI" id="CHEBI:29105"/>
    </cofactor>
</comment>
<organism evidence="6 7">
    <name type="scientific">Chryseobacterium polytrichastri</name>
    <dbReference type="NCBI Taxonomy" id="1302687"/>
    <lineage>
        <taxon>Bacteria</taxon>
        <taxon>Pseudomonadati</taxon>
        <taxon>Bacteroidota</taxon>
        <taxon>Flavobacteriia</taxon>
        <taxon>Flavobacteriales</taxon>
        <taxon>Weeksellaceae</taxon>
        <taxon>Chryseobacterium group</taxon>
        <taxon>Chryseobacterium</taxon>
    </lineage>
</organism>
<dbReference type="RefSeq" id="WP_073290368.1">
    <property type="nucleotide sequence ID" value="NZ_FRAV01000002.1"/>
</dbReference>
<feature type="domain" description="Succinylglutamate desuccinylase/Aspartoacylase catalytic" evidence="5">
    <location>
        <begin position="63"/>
        <end position="254"/>
    </location>
</feature>
<keyword evidence="7" id="KW-1185">Reference proteome</keyword>
<evidence type="ECO:0000259" key="5">
    <source>
        <dbReference type="Pfam" id="PF24827"/>
    </source>
</evidence>
<reference evidence="7" key="1">
    <citation type="submission" date="2016-11" db="EMBL/GenBank/DDBJ databases">
        <authorList>
            <person name="Varghese N."/>
            <person name="Submissions S."/>
        </authorList>
    </citation>
    <scope>NUCLEOTIDE SEQUENCE [LARGE SCALE GENOMIC DNA]</scope>
    <source>
        <strain evidence="7">DSM 26899</strain>
    </source>
</reference>
<dbReference type="GO" id="GO:0046872">
    <property type="term" value="F:metal ion binding"/>
    <property type="evidence" value="ECO:0007669"/>
    <property type="project" value="UniProtKB-KW"/>
</dbReference>
<dbReference type="PANTHER" id="PTHR37326">
    <property type="entry name" value="BLL3975 PROTEIN"/>
    <property type="match status" value="1"/>
</dbReference>
<dbReference type="Gene3D" id="3.40.630.10">
    <property type="entry name" value="Zn peptidases"/>
    <property type="match status" value="1"/>
</dbReference>
<evidence type="ECO:0000256" key="3">
    <source>
        <dbReference type="ARBA" id="ARBA00022801"/>
    </source>
</evidence>
<dbReference type="Pfam" id="PF24827">
    <property type="entry name" value="AstE_AspA_cat"/>
    <property type="match status" value="1"/>
</dbReference>
<dbReference type="PANTHER" id="PTHR37326:SF1">
    <property type="entry name" value="BLL3975 PROTEIN"/>
    <property type="match status" value="1"/>
</dbReference>
<dbReference type="InterPro" id="IPR055438">
    <property type="entry name" value="AstE_AspA_cat"/>
</dbReference>
<dbReference type="InterPro" id="IPR053138">
    <property type="entry name" value="N-alpha-Ac-DABA_deacetylase"/>
</dbReference>
<name>A0A1M6QX11_9FLAO</name>
<gene>
    <name evidence="6" type="ORF">SAMN05444267_1002118</name>
</gene>
<evidence type="ECO:0000256" key="1">
    <source>
        <dbReference type="ARBA" id="ARBA00001947"/>
    </source>
</evidence>
<dbReference type="SUPFAM" id="SSF53187">
    <property type="entry name" value="Zn-dependent exopeptidases"/>
    <property type="match status" value="1"/>
</dbReference>
<dbReference type="GO" id="GO:0016811">
    <property type="term" value="F:hydrolase activity, acting on carbon-nitrogen (but not peptide) bonds, in linear amides"/>
    <property type="evidence" value="ECO:0007669"/>
    <property type="project" value="InterPro"/>
</dbReference>
<dbReference type="CDD" id="cd06254">
    <property type="entry name" value="M14_ASTE_ASPA-like"/>
    <property type="match status" value="1"/>
</dbReference>
<dbReference type="OrthoDB" id="9782876at2"/>
<keyword evidence="3" id="KW-0378">Hydrolase</keyword>